<evidence type="ECO:0000313" key="1">
    <source>
        <dbReference type="EMBL" id="KAH7921185.1"/>
    </source>
</evidence>
<comment type="caution">
    <text evidence="1">The sequence shown here is derived from an EMBL/GenBank/DDBJ whole genome shotgun (WGS) entry which is preliminary data.</text>
</comment>
<reference evidence="1" key="1">
    <citation type="journal article" date="2021" name="New Phytol.">
        <title>Evolutionary innovations through gain and loss of genes in the ectomycorrhizal Boletales.</title>
        <authorList>
            <person name="Wu G."/>
            <person name="Miyauchi S."/>
            <person name="Morin E."/>
            <person name="Kuo A."/>
            <person name="Drula E."/>
            <person name="Varga T."/>
            <person name="Kohler A."/>
            <person name="Feng B."/>
            <person name="Cao Y."/>
            <person name="Lipzen A."/>
            <person name="Daum C."/>
            <person name="Hundley H."/>
            <person name="Pangilinan J."/>
            <person name="Johnson J."/>
            <person name="Barry K."/>
            <person name="LaButti K."/>
            <person name="Ng V."/>
            <person name="Ahrendt S."/>
            <person name="Min B."/>
            <person name="Choi I.G."/>
            <person name="Park H."/>
            <person name="Plett J.M."/>
            <person name="Magnuson J."/>
            <person name="Spatafora J.W."/>
            <person name="Nagy L.G."/>
            <person name="Henrissat B."/>
            <person name="Grigoriev I.V."/>
            <person name="Yang Z.L."/>
            <person name="Xu J."/>
            <person name="Martin F.M."/>
        </authorList>
    </citation>
    <scope>NUCLEOTIDE SEQUENCE</scope>
    <source>
        <strain evidence="1">KUC20120723A-06</strain>
    </source>
</reference>
<evidence type="ECO:0000313" key="2">
    <source>
        <dbReference type="Proteomes" id="UP000790709"/>
    </source>
</evidence>
<sequence>MAIDVAGQSTMANGGTASRTGNYEIAAPHLSRILSIQSHVAFGYVGGKAAVFPLQCLGYDVDVVNTVNFSNHSGYRRFGGTKTTAAELSQIFASMEENGLLLPSRLLTGYIPEAKALTAVYDLAKKLKSKTPELIYLLDPVIGDAGQLYVAPDVVPVYRTMLSLASIITPNWFEVEVLTDIKLSDLASLRLALRKLHTEFHVPNVVISSIPLKPWLLDVLPAQLRPAPPFPNTEDPGYLLCLASAARTDDADTRVLSTIHARCVPLIPGYFSGVGDLFSALLIGHFHFSSIPPSAHPSNPLAHATSSALHKTHLMLQLTHEHAKTLPEDERLPTDEEKDAMEPVRRFKRMRGRELRLVQGQDIIRSTEIGELGAMDVWEGFWEA</sequence>
<dbReference type="Proteomes" id="UP000790709">
    <property type="component" value="Unassembled WGS sequence"/>
</dbReference>
<organism evidence="1 2">
    <name type="scientific">Leucogyrophana mollusca</name>
    <dbReference type="NCBI Taxonomy" id="85980"/>
    <lineage>
        <taxon>Eukaryota</taxon>
        <taxon>Fungi</taxon>
        <taxon>Dikarya</taxon>
        <taxon>Basidiomycota</taxon>
        <taxon>Agaricomycotina</taxon>
        <taxon>Agaricomycetes</taxon>
        <taxon>Agaricomycetidae</taxon>
        <taxon>Boletales</taxon>
        <taxon>Boletales incertae sedis</taxon>
        <taxon>Leucogyrophana</taxon>
    </lineage>
</organism>
<protein>
    <submittedName>
        <fullName evidence="1">Bud site selection protein 16</fullName>
    </submittedName>
</protein>
<name>A0ACB8B6M1_9AGAM</name>
<keyword evidence="2" id="KW-1185">Reference proteome</keyword>
<gene>
    <name evidence="1" type="ORF">BV22DRAFT_1038946</name>
</gene>
<proteinExistence type="predicted"/>
<accession>A0ACB8B6M1</accession>
<dbReference type="EMBL" id="MU266538">
    <property type="protein sequence ID" value="KAH7921185.1"/>
    <property type="molecule type" value="Genomic_DNA"/>
</dbReference>